<organism evidence="2 3">
    <name type="scientific">Streptomyces cinnamoneus</name>
    <name type="common">Streptoverticillium cinnamoneum</name>
    <dbReference type="NCBI Taxonomy" id="53446"/>
    <lineage>
        <taxon>Bacteria</taxon>
        <taxon>Bacillati</taxon>
        <taxon>Actinomycetota</taxon>
        <taxon>Actinomycetes</taxon>
        <taxon>Kitasatosporales</taxon>
        <taxon>Streptomycetaceae</taxon>
        <taxon>Streptomyces</taxon>
        <taxon>Streptomyces cinnamoneus group</taxon>
    </lineage>
</organism>
<proteinExistence type="predicted"/>
<gene>
    <name evidence="2" type="ORF">GCM10010507_59100</name>
</gene>
<evidence type="ECO:0000256" key="1">
    <source>
        <dbReference type="SAM" id="MobiDB-lite"/>
    </source>
</evidence>
<feature type="region of interest" description="Disordered" evidence="1">
    <location>
        <begin position="1"/>
        <end position="24"/>
    </location>
</feature>
<feature type="compositionally biased region" description="Basic residues" evidence="1">
    <location>
        <begin position="1"/>
        <end position="13"/>
    </location>
</feature>
<sequence length="170" mass="17288">MKRGRRRGLRAGRRVTDGSAPTDRGGYVGTTRILTVPFALGLALTAVAVTGPASASAPAVPAPAPAGETVLTNKDHGRTVTVNSGDVVTVRLTGSRTPGATWVWSKPVTGDFWVLLPTGSSASPDGSVTADFRAGEAGTTTVGSSGRCVPDAGHVCAQVILPWKVTVVVK</sequence>
<comment type="caution">
    <text evidence="2">The sequence shown here is derived from an EMBL/GenBank/DDBJ whole genome shotgun (WGS) entry which is preliminary data.</text>
</comment>
<accession>A0A918U3H1</accession>
<reference evidence="2" key="2">
    <citation type="submission" date="2020-09" db="EMBL/GenBank/DDBJ databases">
        <authorList>
            <person name="Sun Q."/>
            <person name="Ohkuma M."/>
        </authorList>
    </citation>
    <scope>NUCLEOTIDE SEQUENCE</scope>
    <source>
        <strain evidence="2">JCM 4633</strain>
    </source>
</reference>
<dbReference type="Proteomes" id="UP000646244">
    <property type="component" value="Unassembled WGS sequence"/>
</dbReference>
<evidence type="ECO:0000313" key="2">
    <source>
        <dbReference type="EMBL" id="GHC72170.1"/>
    </source>
</evidence>
<reference evidence="2" key="1">
    <citation type="journal article" date="2014" name="Int. J. Syst. Evol. Microbiol.">
        <title>Complete genome sequence of Corynebacterium casei LMG S-19264T (=DSM 44701T), isolated from a smear-ripened cheese.</title>
        <authorList>
            <consortium name="US DOE Joint Genome Institute (JGI-PGF)"/>
            <person name="Walter F."/>
            <person name="Albersmeier A."/>
            <person name="Kalinowski J."/>
            <person name="Ruckert C."/>
        </authorList>
    </citation>
    <scope>NUCLEOTIDE SEQUENCE</scope>
    <source>
        <strain evidence="2">JCM 4633</strain>
    </source>
</reference>
<dbReference type="AlphaFoldDB" id="A0A918U3H1"/>
<name>A0A918U3H1_STRCJ</name>
<evidence type="ECO:0008006" key="4">
    <source>
        <dbReference type="Google" id="ProtNLM"/>
    </source>
</evidence>
<dbReference type="EMBL" id="BMVB01000035">
    <property type="protein sequence ID" value="GHC72170.1"/>
    <property type="molecule type" value="Genomic_DNA"/>
</dbReference>
<evidence type="ECO:0000313" key="3">
    <source>
        <dbReference type="Proteomes" id="UP000646244"/>
    </source>
</evidence>
<protein>
    <recommendedName>
        <fullName evidence="4">Proteinase inhibitor I42 chagasin domain-containing protein</fullName>
    </recommendedName>
</protein>